<organism evidence="1 2">
    <name type="scientific">Aspergillus calidoustus</name>
    <dbReference type="NCBI Taxonomy" id="454130"/>
    <lineage>
        <taxon>Eukaryota</taxon>
        <taxon>Fungi</taxon>
        <taxon>Dikarya</taxon>
        <taxon>Ascomycota</taxon>
        <taxon>Pezizomycotina</taxon>
        <taxon>Eurotiomycetes</taxon>
        <taxon>Eurotiomycetidae</taxon>
        <taxon>Eurotiales</taxon>
        <taxon>Aspergillaceae</taxon>
        <taxon>Aspergillus</taxon>
        <taxon>Aspergillus subgen. Nidulantes</taxon>
    </lineage>
</organism>
<keyword evidence="2" id="KW-1185">Reference proteome</keyword>
<name>A0A0U4Z9Y2_ASPCI</name>
<dbReference type="EMBL" id="CDMC01000008">
    <property type="protein sequence ID" value="CEL06613.1"/>
    <property type="molecule type" value="Genomic_DNA"/>
</dbReference>
<gene>
    <name evidence="1" type="ORF">ASPCAL09785</name>
</gene>
<proteinExistence type="predicted"/>
<evidence type="ECO:0000313" key="2">
    <source>
        <dbReference type="Proteomes" id="UP000054771"/>
    </source>
</evidence>
<dbReference type="OrthoDB" id="10315990at2759"/>
<dbReference type="Proteomes" id="UP000054771">
    <property type="component" value="Unassembled WGS sequence"/>
</dbReference>
<sequence>MARTRARNPECPMVTARPFRRHVETRWPRVPATTHPLPGNPSENSVQLLFSLPHFVFAEIFALALAESLFQQAHETPFFAYVPLIHLITQSKGLRSVCQSWTQHLRSSLFAGRSARSGLFALVNVTDLPQIREVFPMLSHCAVDLGDMMNLPEMEQRLVELRSHASLLKTVRAVTWDNYSFQHMNMANYGSARTVRSRTRIMQEYLDYPLLVEVQEALTKRATGRDRLSNLELRDLLFSELRDLHHYHAHLLRNILSCVPSATHLTIPAFIMPILLGEWPYPPTKSSAIQSELGAIRDEGKSISDIIKESQHVQFVGLPNGFILPWGEDAGAEQHDVQRRMGIEIYRKLTEDNFSTEFFWPSRRLGLHGVLDPINPDCKAEWWLRFLESAISSGRLSNLHIAVGATKASLPIGPPSLGLRPTRDYFTQPAHLHFCKEFSNLNLRGITYLELKLLTICPAFFTNVKKNHVGINGVWKITSAPQLCSHWINLQRNAPDQLAGDLAVIDQIMDDGRISDGNLDIEISLAYDTARLPVGSSRTLELYPLKGKIIYKCCPVKHHGLPVEYPRRVDFTTETFSSELRGLHERRKEDGFGLFNLLDELAGVDLKRIKGGIQSYLAR</sequence>
<dbReference type="AlphaFoldDB" id="A0A0U4Z9Y2"/>
<reference evidence="2" key="1">
    <citation type="journal article" date="2016" name="Genome Announc.">
        <title>Draft genome sequences of fungus Aspergillus calidoustus.</title>
        <authorList>
            <person name="Horn F."/>
            <person name="Linde J."/>
            <person name="Mattern D.J."/>
            <person name="Walther G."/>
            <person name="Guthke R."/>
            <person name="Scherlach K."/>
            <person name="Martin K."/>
            <person name="Brakhage A.A."/>
            <person name="Petzke L."/>
            <person name="Valiante V."/>
        </authorList>
    </citation>
    <scope>NUCLEOTIDE SEQUENCE [LARGE SCALE GENOMIC DNA]</scope>
    <source>
        <strain evidence="2">SF006504</strain>
    </source>
</reference>
<protein>
    <submittedName>
        <fullName evidence="1">Uncharacterized protein</fullName>
    </submittedName>
</protein>
<accession>A0A0U4Z9Y2</accession>
<evidence type="ECO:0000313" key="1">
    <source>
        <dbReference type="EMBL" id="CEL06613.1"/>
    </source>
</evidence>